<dbReference type="PANTHER" id="PTHR23407">
    <property type="entry name" value="ATPASE INHIBITOR/5-FORMYLTETRAHYDROFOLATE CYCLO-LIGASE"/>
    <property type="match status" value="1"/>
</dbReference>
<proteinExistence type="inferred from homology"/>
<dbReference type="HOGENOM" id="CLU_066245_2_1_1"/>
<sequence>MNLPSATALSSSLFLHFSQTRALSCALLPSFIFGASASSSSYRLLRSFNINREIIRNMSPSPNEANDDLAINRIRQQKQTLRRQIRSRIKSAFPPEDCTANLLSQSNRVFSRLFTLPQYQAAKSVGFFLSMPTGEIQTREAIKRIVDDGKALFIPRVGLDFEKCDMDLVRAVIPLTSDVKADRHDEHMFYDDWPRNKWGIPEPPLNEGKAENEVQFTTSSSLIAQPGDIDLLIVPGLAFDSNNNRLGQGKGYYDRFISKMRNEGEKKPLLVGVCLEEQFIDLGDDGTGSIPVSDHDYIMDMVVTPTKII</sequence>
<keyword evidence="7" id="KW-1185">Reference proteome</keyword>
<dbReference type="InterPro" id="IPR024185">
    <property type="entry name" value="FTHF_cligase-like_sf"/>
</dbReference>
<dbReference type="EMBL" id="CM000642">
    <property type="protein sequence ID" value="EED92560.1"/>
    <property type="molecule type" value="Genomic_DNA"/>
</dbReference>
<organism evidence="6 7">
    <name type="scientific">Thalassiosira pseudonana</name>
    <name type="common">Marine diatom</name>
    <name type="synonym">Cyclotella nana</name>
    <dbReference type="NCBI Taxonomy" id="35128"/>
    <lineage>
        <taxon>Eukaryota</taxon>
        <taxon>Sar</taxon>
        <taxon>Stramenopiles</taxon>
        <taxon>Ochrophyta</taxon>
        <taxon>Bacillariophyta</taxon>
        <taxon>Coscinodiscophyceae</taxon>
        <taxon>Thalassiosirophycidae</taxon>
        <taxon>Thalassiosirales</taxon>
        <taxon>Thalassiosiraceae</taxon>
        <taxon>Thalassiosira</taxon>
    </lineage>
</organism>
<dbReference type="Proteomes" id="UP000001449">
    <property type="component" value="Chromosome 5"/>
</dbReference>
<dbReference type="PANTHER" id="PTHR23407:SF1">
    <property type="entry name" value="5-FORMYLTETRAHYDROFOLATE CYCLO-LIGASE"/>
    <property type="match status" value="1"/>
</dbReference>
<evidence type="ECO:0000313" key="7">
    <source>
        <dbReference type="Proteomes" id="UP000001449"/>
    </source>
</evidence>
<reference evidence="6 7" key="2">
    <citation type="journal article" date="2008" name="Nature">
        <title>The Phaeodactylum genome reveals the evolutionary history of diatom genomes.</title>
        <authorList>
            <person name="Bowler C."/>
            <person name="Allen A.E."/>
            <person name="Badger J.H."/>
            <person name="Grimwood J."/>
            <person name="Jabbari K."/>
            <person name="Kuo A."/>
            <person name="Maheswari U."/>
            <person name="Martens C."/>
            <person name="Maumus F."/>
            <person name="Otillar R.P."/>
            <person name="Rayko E."/>
            <person name="Salamov A."/>
            <person name="Vandepoele K."/>
            <person name="Beszteri B."/>
            <person name="Gruber A."/>
            <person name="Heijde M."/>
            <person name="Katinka M."/>
            <person name="Mock T."/>
            <person name="Valentin K."/>
            <person name="Verret F."/>
            <person name="Berges J.A."/>
            <person name="Brownlee C."/>
            <person name="Cadoret J.P."/>
            <person name="Chiovitti A."/>
            <person name="Choi C.J."/>
            <person name="Coesel S."/>
            <person name="De Martino A."/>
            <person name="Detter J.C."/>
            <person name="Durkin C."/>
            <person name="Falciatore A."/>
            <person name="Fournet J."/>
            <person name="Haruta M."/>
            <person name="Huysman M.J."/>
            <person name="Jenkins B.D."/>
            <person name="Jiroutova K."/>
            <person name="Jorgensen R.E."/>
            <person name="Joubert Y."/>
            <person name="Kaplan A."/>
            <person name="Kroger N."/>
            <person name="Kroth P.G."/>
            <person name="La Roche J."/>
            <person name="Lindquist E."/>
            <person name="Lommer M."/>
            <person name="Martin-Jezequel V."/>
            <person name="Lopez P.J."/>
            <person name="Lucas S."/>
            <person name="Mangogna M."/>
            <person name="McGinnis K."/>
            <person name="Medlin L.K."/>
            <person name="Montsant A."/>
            <person name="Oudot-Le Secq M.P."/>
            <person name="Napoli C."/>
            <person name="Obornik M."/>
            <person name="Parker M.S."/>
            <person name="Petit J.L."/>
            <person name="Porcel B.M."/>
            <person name="Poulsen N."/>
            <person name="Robison M."/>
            <person name="Rychlewski L."/>
            <person name="Rynearson T.A."/>
            <person name="Schmutz J."/>
            <person name="Shapiro H."/>
            <person name="Siaut M."/>
            <person name="Stanley M."/>
            <person name="Sussman M.R."/>
            <person name="Taylor A.R."/>
            <person name="Vardi A."/>
            <person name="von Dassow P."/>
            <person name="Vyverman W."/>
            <person name="Willis A."/>
            <person name="Wyrwicz L.S."/>
            <person name="Rokhsar D.S."/>
            <person name="Weissenbach J."/>
            <person name="Armbrust E.V."/>
            <person name="Green B.R."/>
            <person name="Van de Peer Y."/>
            <person name="Grigoriev I.V."/>
        </authorList>
    </citation>
    <scope>NUCLEOTIDE SEQUENCE [LARGE SCALE GENOMIC DNA]</scope>
    <source>
        <strain evidence="6 7">CCMP1335</strain>
    </source>
</reference>
<evidence type="ECO:0000256" key="5">
    <source>
        <dbReference type="ARBA" id="ARBA00038966"/>
    </source>
</evidence>
<dbReference type="InterPro" id="IPR037171">
    <property type="entry name" value="NagB/RpiA_transferase-like"/>
</dbReference>
<dbReference type="InParanoid" id="B8C3G7"/>
<evidence type="ECO:0000256" key="1">
    <source>
        <dbReference type="ARBA" id="ARBA00010638"/>
    </source>
</evidence>
<dbReference type="eggNOG" id="KOG3093">
    <property type="taxonomic scope" value="Eukaryota"/>
</dbReference>
<dbReference type="GeneID" id="7448188"/>
<dbReference type="InterPro" id="IPR002698">
    <property type="entry name" value="FTHF_cligase"/>
</dbReference>
<dbReference type="GO" id="GO:0035999">
    <property type="term" value="P:tetrahydrofolate interconversion"/>
    <property type="evidence" value="ECO:0000318"/>
    <property type="project" value="GO_Central"/>
</dbReference>
<dbReference type="GO" id="GO:0030272">
    <property type="term" value="F:5-formyltetrahydrofolate cyclo-ligase activity"/>
    <property type="evidence" value="ECO:0000318"/>
    <property type="project" value="GO_Central"/>
</dbReference>
<accession>B8C3G7</accession>
<comment type="similarity">
    <text evidence="1">Belongs to the 5-formyltetrahydrofolate cyclo-ligase family.</text>
</comment>
<dbReference type="GO" id="GO:0005524">
    <property type="term" value="F:ATP binding"/>
    <property type="evidence" value="ECO:0007669"/>
    <property type="project" value="UniProtKB-KW"/>
</dbReference>
<evidence type="ECO:0000256" key="3">
    <source>
        <dbReference type="ARBA" id="ARBA00022840"/>
    </source>
</evidence>
<dbReference type="AlphaFoldDB" id="B8C3G7"/>
<dbReference type="KEGG" id="tps:THAPSDRAFT_5636"/>
<comment type="catalytic activity">
    <reaction evidence="4">
        <text>(6S)-5-formyl-5,6,7,8-tetrahydrofolate + ATP = (6R)-5,10-methenyltetrahydrofolate + ADP + phosphate</text>
        <dbReference type="Rhea" id="RHEA:10488"/>
        <dbReference type="ChEBI" id="CHEBI:30616"/>
        <dbReference type="ChEBI" id="CHEBI:43474"/>
        <dbReference type="ChEBI" id="CHEBI:57455"/>
        <dbReference type="ChEBI" id="CHEBI:57457"/>
        <dbReference type="ChEBI" id="CHEBI:456216"/>
        <dbReference type="EC" id="6.3.3.2"/>
    </reaction>
</comment>
<name>B8C3G7_THAPS</name>
<reference evidence="6 7" key="1">
    <citation type="journal article" date="2004" name="Science">
        <title>The genome of the diatom Thalassiosira pseudonana: ecology, evolution, and metabolism.</title>
        <authorList>
            <person name="Armbrust E.V."/>
            <person name="Berges J.A."/>
            <person name="Bowler C."/>
            <person name="Green B.R."/>
            <person name="Martinez D."/>
            <person name="Putnam N.H."/>
            <person name="Zhou S."/>
            <person name="Allen A.E."/>
            <person name="Apt K.E."/>
            <person name="Bechner M."/>
            <person name="Brzezinski M.A."/>
            <person name="Chaal B.K."/>
            <person name="Chiovitti A."/>
            <person name="Davis A.K."/>
            <person name="Demarest M.S."/>
            <person name="Detter J.C."/>
            <person name="Glavina T."/>
            <person name="Goodstein D."/>
            <person name="Hadi M.Z."/>
            <person name="Hellsten U."/>
            <person name="Hildebrand M."/>
            <person name="Jenkins B.D."/>
            <person name="Jurka J."/>
            <person name="Kapitonov V.V."/>
            <person name="Kroger N."/>
            <person name="Lau W.W."/>
            <person name="Lane T.W."/>
            <person name="Larimer F.W."/>
            <person name="Lippmeier J.C."/>
            <person name="Lucas S."/>
            <person name="Medina M."/>
            <person name="Montsant A."/>
            <person name="Obornik M."/>
            <person name="Parker M.S."/>
            <person name="Palenik B."/>
            <person name="Pazour G.J."/>
            <person name="Richardson P.M."/>
            <person name="Rynearson T.A."/>
            <person name="Saito M.A."/>
            <person name="Schwartz D.C."/>
            <person name="Thamatrakoln K."/>
            <person name="Valentin K."/>
            <person name="Vardi A."/>
            <person name="Wilkerson F.P."/>
            <person name="Rokhsar D.S."/>
        </authorList>
    </citation>
    <scope>NUCLEOTIDE SEQUENCE [LARGE SCALE GENOMIC DNA]</scope>
    <source>
        <strain evidence="6 7">CCMP1335</strain>
    </source>
</reference>
<dbReference type="GO" id="GO:0005739">
    <property type="term" value="C:mitochondrion"/>
    <property type="evidence" value="ECO:0000318"/>
    <property type="project" value="GO_Central"/>
</dbReference>
<gene>
    <name evidence="6" type="ORF">THAPSDRAFT_5636</name>
</gene>
<evidence type="ECO:0000256" key="4">
    <source>
        <dbReference type="ARBA" id="ARBA00036539"/>
    </source>
</evidence>
<dbReference type="GO" id="GO:0009396">
    <property type="term" value="P:folic acid-containing compound biosynthetic process"/>
    <property type="evidence" value="ECO:0000318"/>
    <property type="project" value="GO_Central"/>
</dbReference>
<dbReference type="Pfam" id="PF01812">
    <property type="entry name" value="5-FTHF_cyc-lig"/>
    <property type="match status" value="1"/>
</dbReference>
<keyword evidence="3" id="KW-0067">ATP-binding</keyword>
<dbReference type="STRING" id="35128.B8C3G7"/>
<dbReference type="PaxDb" id="35128-Thaps5636"/>
<dbReference type="Gene3D" id="3.40.50.10420">
    <property type="entry name" value="NagB/RpiA/CoA transferase-like"/>
    <property type="match status" value="1"/>
</dbReference>
<dbReference type="OMA" id="HRSFATM"/>
<dbReference type="SUPFAM" id="SSF100950">
    <property type="entry name" value="NagB/RpiA/CoA transferase-like"/>
    <property type="match status" value="1"/>
</dbReference>
<dbReference type="EC" id="6.3.3.2" evidence="5"/>
<dbReference type="GO" id="GO:0005737">
    <property type="term" value="C:cytoplasm"/>
    <property type="evidence" value="ECO:0000318"/>
    <property type="project" value="GO_Central"/>
</dbReference>
<evidence type="ECO:0000313" key="6">
    <source>
        <dbReference type="EMBL" id="EED92560.1"/>
    </source>
</evidence>
<protein>
    <recommendedName>
        <fullName evidence="5">5-formyltetrahydrofolate cyclo-ligase</fullName>
        <ecNumber evidence="5">6.3.3.2</ecNumber>
    </recommendedName>
</protein>
<dbReference type="RefSeq" id="XP_002290808.1">
    <property type="nucleotide sequence ID" value="XM_002290772.1"/>
</dbReference>
<keyword evidence="2" id="KW-0547">Nucleotide-binding</keyword>
<evidence type="ECO:0000256" key="2">
    <source>
        <dbReference type="ARBA" id="ARBA00022741"/>
    </source>
</evidence>